<dbReference type="InterPro" id="IPR043429">
    <property type="entry name" value="ArtM/GltK/GlnP/TcyL/YhdX-like"/>
</dbReference>
<evidence type="ECO:0000256" key="2">
    <source>
        <dbReference type="ARBA" id="ARBA00022448"/>
    </source>
</evidence>
<dbReference type="AlphaFoldDB" id="A0A3B0V2B6"/>
<name>A0A3B0V2B6_9ZZZZ</name>
<evidence type="ECO:0000256" key="7">
    <source>
        <dbReference type="ARBA" id="ARBA00023136"/>
    </source>
</evidence>
<comment type="subcellular location">
    <subcellularLocation>
        <location evidence="1">Cell membrane</location>
        <topology evidence="1">Multi-pass membrane protein</topology>
    </subcellularLocation>
</comment>
<dbReference type="InterPro" id="IPR010065">
    <property type="entry name" value="AA_ABC_transptr_permease_3TM"/>
</dbReference>
<dbReference type="InterPro" id="IPR000515">
    <property type="entry name" value="MetI-like"/>
</dbReference>
<organism evidence="10">
    <name type="scientific">hydrothermal vent metagenome</name>
    <dbReference type="NCBI Taxonomy" id="652676"/>
    <lineage>
        <taxon>unclassified sequences</taxon>
        <taxon>metagenomes</taxon>
        <taxon>ecological metagenomes</taxon>
    </lineage>
</organism>
<dbReference type="GO" id="GO:0022857">
    <property type="term" value="F:transmembrane transporter activity"/>
    <property type="evidence" value="ECO:0007669"/>
    <property type="project" value="InterPro"/>
</dbReference>
<evidence type="ECO:0000259" key="9">
    <source>
        <dbReference type="PROSITE" id="PS50928"/>
    </source>
</evidence>
<keyword evidence="6 8" id="KW-1133">Transmembrane helix</keyword>
<dbReference type="GO" id="GO:0006865">
    <property type="term" value="P:amino acid transport"/>
    <property type="evidence" value="ECO:0007669"/>
    <property type="project" value="UniProtKB-KW"/>
</dbReference>
<keyword evidence="3" id="KW-1003">Cell membrane</keyword>
<keyword evidence="2" id="KW-0813">Transport</keyword>
<feature type="transmembrane region" description="Helical" evidence="8">
    <location>
        <begin position="58"/>
        <end position="83"/>
    </location>
</feature>
<keyword evidence="4 8" id="KW-0812">Transmembrane</keyword>
<dbReference type="Gene3D" id="1.10.3720.10">
    <property type="entry name" value="MetI-like"/>
    <property type="match status" value="1"/>
</dbReference>
<dbReference type="SUPFAM" id="SSF161098">
    <property type="entry name" value="MetI-like"/>
    <property type="match status" value="1"/>
</dbReference>
<dbReference type="PANTHER" id="PTHR30614:SF0">
    <property type="entry name" value="L-CYSTINE TRANSPORT SYSTEM PERMEASE PROTEIN TCYL"/>
    <property type="match status" value="1"/>
</dbReference>
<evidence type="ECO:0000256" key="6">
    <source>
        <dbReference type="ARBA" id="ARBA00022989"/>
    </source>
</evidence>
<proteinExistence type="predicted"/>
<dbReference type="EMBL" id="UOEU01000133">
    <property type="protein sequence ID" value="VAW31009.1"/>
    <property type="molecule type" value="Genomic_DNA"/>
</dbReference>
<dbReference type="InterPro" id="IPR035906">
    <property type="entry name" value="MetI-like_sf"/>
</dbReference>
<evidence type="ECO:0000313" key="10">
    <source>
        <dbReference type="EMBL" id="VAW31009.1"/>
    </source>
</evidence>
<dbReference type="PANTHER" id="PTHR30614">
    <property type="entry name" value="MEMBRANE COMPONENT OF AMINO ACID ABC TRANSPORTER"/>
    <property type="match status" value="1"/>
</dbReference>
<evidence type="ECO:0000256" key="3">
    <source>
        <dbReference type="ARBA" id="ARBA00022475"/>
    </source>
</evidence>
<dbReference type="Pfam" id="PF00528">
    <property type="entry name" value="BPD_transp_1"/>
    <property type="match status" value="1"/>
</dbReference>
<keyword evidence="7 8" id="KW-0472">Membrane</keyword>
<keyword evidence="5" id="KW-0029">Amino-acid transport</keyword>
<dbReference type="PROSITE" id="PS50928">
    <property type="entry name" value="ABC_TM1"/>
    <property type="match status" value="1"/>
</dbReference>
<protein>
    <recommendedName>
        <fullName evidence="9">ABC transmembrane type-1 domain-containing protein</fullName>
    </recommendedName>
</protein>
<evidence type="ECO:0000256" key="4">
    <source>
        <dbReference type="ARBA" id="ARBA00022692"/>
    </source>
</evidence>
<dbReference type="GO" id="GO:0043190">
    <property type="term" value="C:ATP-binding cassette (ABC) transporter complex"/>
    <property type="evidence" value="ECO:0007669"/>
    <property type="project" value="InterPro"/>
</dbReference>
<accession>A0A3B0V2B6</accession>
<sequence length="246" mass="27145">MSWLTPKFITLLLEGVIVTVFLTVITSILSLLAGVGVGTMRLSPRPWLRRMAAVYVDIFRNIPALVLIIFFAFAVPNAFPLILRQGLFFNNDLAEWVKQISGLSLPYYALAATVALTLNSSAYIAELFRAGVGTIPQEYVDAARSLGAGQTAVFKQIILPQGFRAAFPAIETRLIHNMKNTALVSFIAVPDFFHATQTAINKSFRATQFLLLATAVYLILSISYAALLRQIEHRLNRQSSIVNPKS</sequence>
<dbReference type="NCBIfam" id="TIGR01726">
    <property type="entry name" value="HEQRo_perm_3TM"/>
    <property type="match status" value="1"/>
</dbReference>
<evidence type="ECO:0000256" key="1">
    <source>
        <dbReference type="ARBA" id="ARBA00004651"/>
    </source>
</evidence>
<evidence type="ECO:0000256" key="8">
    <source>
        <dbReference type="SAM" id="Phobius"/>
    </source>
</evidence>
<feature type="transmembrane region" description="Helical" evidence="8">
    <location>
        <begin position="12"/>
        <end position="37"/>
    </location>
</feature>
<feature type="domain" description="ABC transmembrane type-1" evidence="9">
    <location>
        <begin position="16"/>
        <end position="228"/>
    </location>
</feature>
<reference evidence="10" key="1">
    <citation type="submission" date="2018-06" db="EMBL/GenBank/DDBJ databases">
        <authorList>
            <person name="Zhirakovskaya E."/>
        </authorList>
    </citation>
    <scope>NUCLEOTIDE SEQUENCE</scope>
</reference>
<dbReference type="CDD" id="cd06261">
    <property type="entry name" value="TM_PBP2"/>
    <property type="match status" value="1"/>
</dbReference>
<feature type="transmembrane region" description="Helical" evidence="8">
    <location>
        <begin position="206"/>
        <end position="227"/>
    </location>
</feature>
<evidence type="ECO:0000256" key="5">
    <source>
        <dbReference type="ARBA" id="ARBA00022970"/>
    </source>
</evidence>
<gene>
    <name evidence="10" type="ORF">MNBD_CHLOROFLEXI01-970</name>
</gene>